<dbReference type="GeneID" id="76151771"/>
<keyword evidence="2" id="KW-0812">Transmembrane</keyword>
<protein>
    <submittedName>
        <fullName evidence="3">Uncharacterized protein</fullName>
    </submittedName>
</protein>
<feature type="region of interest" description="Disordered" evidence="1">
    <location>
        <begin position="49"/>
        <end position="151"/>
    </location>
</feature>
<dbReference type="AlphaFoldDB" id="A0AAD5FXS2"/>
<evidence type="ECO:0000256" key="1">
    <source>
        <dbReference type="SAM" id="MobiDB-lite"/>
    </source>
</evidence>
<evidence type="ECO:0000313" key="3">
    <source>
        <dbReference type="EMBL" id="KAI5955580.1"/>
    </source>
</evidence>
<feature type="compositionally biased region" description="Basic and acidic residues" evidence="1">
    <location>
        <begin position="71"/>
        <end position="86"/>
    </location>
</feature>
<accession>A0AAD5FXS2</accession>
<name>A0AAD5FXS2_9ASCO</name>
<dbReference type="EMBL" id="JAIHNG010000130">
    <property type="protein sequence ID" value="KAI5955580.1"/>
    <property type="molecule type" value="Genomic_DNA"/>
</dbReference>
<feature type="compositionally biased region" description="Basic and acidic residues" evidence="1">
    <location>
        <begin position="99"/>
        <end position="112"/>
    </location>
</feature>
<keyword evidence="2" id="KW-0472">Membrane</keyword>
<dbReference type="RefSeq" id="XP_051607923.1">
    <property type="nucleotide sequence ID" value="XM_051753161.1"/>
</dbReference>
<gene>
    <name evidence="3" type="ORF">KGF57_003713</name>
</gene>
<feature type="compositionally biased region" description="Basic residues" evidence="1">
    <location>
        <begin position="113"/>
        <end position="135"/>
    </location>
</feature>
<reference evidence="3 4" key="1">
    <citation type="journal article" date="2022" name="DNA Res.">
        <title>Genome analysis of five recently described species of the CUG-Ser clade uncovers Candida theae as a new hybrid lineage with pathogenic potential in the Candida parapsilosis species complex.</title>
        <authorList>
            <person name="Mixao V."/>
            <person name="Del Olmo V."/>
            <person name="Hegedusova E."/>
            <person name="Saus E."/>
            <person name="Pryszcz L."/>
            <person name="Cillingova A."/>
            <person name="Nosek J."/>
            <person name="Gabaldon T."/>
        </authorList>
    </citation>
    <scope>NUCLEOTIDE SEQUENCE [LARGE SCALE GENOMIC DNA]</scope>
    <source>
        <strain evidence="3 4">CBS 12239</strain>
    </source>
</reference>
<comment type="caution">
    <text evidence="3">The sequence shown here is derived from an EMBL/GenBank/DDBJ whole genome shotgun (WGS) entry which is preliminary data.</text>
</comment>
<evidence type="ECO:0000256" key="2">
    <source>
        <dbReference type="SAM" id="Phobius"/>
    </source>
</evidence>
<proteinExistence type="predicted"/>
<organism evidence="3 4">
    <name type="scientific">Candida theae</name>
    <dbReference type="NCBI Taxonomy" id="1198502"/>
    <lineage>
        <taxon>Eukaryota</taxon>
        <taxon>Fungi</taxon>
        <taxon>Dikarya</taxon>
        <taxon>Ascomycota</taxon>
        <taxon>Saccharomycotina</taxon>
        <taxon>Pichiomycetes</taxon>
        <taxon>Debaryomycetaceae</taxon>
        <taxon>Candida/Lodderomyces clade</taxon>
        <taxon>Candida</taxon>
    </lineage>
</organism>
<keyword evidence="4" id="KW-1185">Reference proteome</keyword>
<feature type="compositionally biased region" description="Low complexity" evidence="1">
    <location>
        <begin position="138"/>
        <end position="151"/>
    </location>
</feature>
<sequence length="284" mass="30889">MASQSVPMDELKNDLNVAPDHENICNGNVTDMEVVVGAETKFIDGHAKGDVERTANGDEFGGDVDGNNMEGKYHTPETGNTDKENETPEVVSNVSCTKINDEATTKQSERQSKKPTKNKRRSSASSIAKHKRPKPKPVTTSTTTNTTQVSTTVSAPSSTKFLFGLLSHKNYQIRNPVVAFDTSLEASNDWLTWIRLELLELMFDSTWKEEEDGTAAVSSNQPSSLSQVFGEFALIGVSLGDYAFRFSVVLAVAVVKLYLHLICGLIGVALRRVGLGGKGRAKSF</sequence>
<dbReference type="Proteomes" id="UP001204833">
    <property type="component" value="Unassembled WGS sequence"/>
</dbReference>
<feature type="transmembrane region" description="Helical" evidence="2">
    <location>
        <begin position="242"/>
        <end position="270"/>
    </location>
</feature>
<keyword evidence="2" id="KW-1133">Transmembrane helix</keyword>
<evidence type="ECO:0000313" key="4">
    <source>
        <dbReference type="Proteomes" id="UP001204833"/>
    </source>
</evidence>